<reference evidence="1 2" key="1">
    <citation type="submission" date="2018-05" db="EMBL/GenBank/DDBJ databases">
        <title>Legionella qingyii sp.nov., whole genome shotgun sequence.</title>
        <authorList>
            <person name="Wu H."/>
            <person name="Zhu Q."/>
            <person name="Hu C."/>
        </authorList>
    </citation>
    <scope>NUCLEOTIDE SEQUENCE [LARGE SCALE GENOMIC DNA]</scope>
    <source>
        <strain evidence="1 2">HEB18</strain>
    </source>
</reference>
<proteinExistence type="predicted"/>
<evidence type="ECO:0008006" key="3">
    <source>
        <dbReference type="Google" id="ProtNLM"/>
    </source>
</evidence>
<dbReference type="Proteomes" id="UP000247152">
    <property type="component" value="Unassembled WGS sequence"/>
</dbReference>
<comment type="caution">
    <text evidence="1">The sequence shown here is derived from an EMBL/GenBank/DDBJ whole genome shotgun (WGS) entry which is preliminary data.</text>
</comment>
<protein>
    <recommendedName>
        <fullName evidence="3">SRPBCC family protein</fullName>
    </recommendedName>
</protein>
<organism evidence="1 2">
    <name type="scientific">Legionella qingyii</name>
    <dbReference type="NCBI Taxonomy" id="2184757"/>
    <lineage>
        <taxon>Bacteria</taxon>
        <taxon>Pseudomonadati</taxon>
        <taxon>Pseudomonadota</taxon>
        <taxon>Gammaproteobacteria</taxon>
        <taxon>Legionellales</taxon>
        <taxon>Legionellaceae</taxon>
        <taxon>Legionella</taxon>
    </lineage>
</organism>
<evidence type="ECO:0000313" key="1">
    <source>
        <dbReference type="EMBL" id="PWY55900.1"/>
    </source>
</evidence>
<dbReference type="EMBL" id="QHJG01000013">
    <property type="protein sequence ID" value="PWY55900.1"/>
    <property type="molecule type" value="Genomic_DNA"/>
</dbReference>
<sequence length="144" mass="17494">MPMEVGIEIHKPMSRLVNFVAQQKNMPLWTCHQSIIATKHGYYEIRSRSRYSLDTKIKKIDESTACIIYKWVHSTYEYQVCIYITKINLKKSYIYMHMTDKKFIPVFKSELRVLKSILEKKDYPEKQRDYLKINRHHIHIYKTF</sequence>
<accession>A0A317U680</accession>
<dbReference type="AlphaFoldDB" id="A0A317U680"/>
<name>A0A317U680_9GAMM</name>
<gene>
    <name evidence="1" type="ORF">DGG96_09185</name>
</gene>
<evidence type="ECO:0000313" key="2">
    <source>
        <dbReference type="Proteomes" id="UP000247152"/>
    </source>
</evidence>